<dbReference type="SMART" id="SM00855">
    <property type="entry name" value="PGAM"/>
    <property type="match status" value="1"/>
</dbReference>
<evidence type="ECO:0000256" key="7">
    <source>
        <dbReference type="PIRSR" id="PIRSR613078-1"/>
    </source>
</evidence>
<dbReference type="NCBIfam" id="NF010713">
    <property type="entry name" value="PRK14115.1"/>
    <property type="match status" value="1"/>
</dbReference>
<keyword evidence="5 6" id="KW-0413">Isomerase</keyword>
<accession>A0A2P5T0H7</accession>
<dbReference type="Pfam" id="PF00300">
    <property type="entry name" value="His_Phos_1"/>
    <property type="match status" value="1"/>
</dbReference>
<protein>
    <recommendedName>
        <fullName evidence="6 10">2,3-bisphosphoglycerate-dependent phosphoglycerate mutase</fullName>
        <shortName evidence="6">BPG-dependent PGAM</shortName>
        <shortName evidence="6">PGAM</shortName>
        <shortName evidence="6">Phosphoglyceromutase</shortName>
        <shortName evidence="6">dPGM</shortName>
        <ecNumber evidence="6 10">5.4.2.11</ecNumber>
    </recommendedName>
</protein>
<dbReference type="EC" id="5.4.2.11" evidence="6 10"/>
<dbReference type="AlphaFoldDB" id="A0A2P5T0H7"/>
<dbReference type="CDD" id="cd07067">
    <property type="entry name" value="HP_PGM_like"/>
    <property type="match status" value="1"/>
</dbReference>
<evidence type="ECO:0000256" key="5">
    <source>
        <dbReference type="ARBA" id="ARBA00023235"/>
    </source>
</evidence>
<evidence type="ECO:0000256" key="9">
    <source>
        <dbReference type="PIRSR" id="PIRSR613078-3"/>
    </source>
</evidence>
<dbReference type="EMBL" id="PDKT01000001">
    <property type="protein sequence ID" value="PPI88063.1"/>
    <property type="molecule type" value="Genomic_DNA"/>
</dbReference>
<dbReference type="Proteomes" id="UP000296153">
    <property type="component" value="Unassembled WGS sequence"/>
</dbReference>
<keyword evidence="4 6" id="KW-0324">Glycolysis</keyword>
<organism evidence="11 12">
    <name type="scientific">Candidatus Pantoea edessiphila</name>
    <dbReference type="NCBI Taxonomy" id="2044610"/>
    <lineage>
        <taxon>Bacteria</taxon>
        <taxon>Pseudomonadati</taxon>
        <taxon>Pseudomonadota</taxon>
        <taxon>Gammaproteobacteria</taxon>
        <taxon>Enterobacterales</taxon>
        <taxon>Erwiniaceae</taxon>
        <taxon>Pantoea</taxon>
    </lineage>
</organism>
<dbReference type="NCBIfam" id="TIGR01258">
    <property type="entry name" value="pgm_1"/>
    <property type="match status" value="1"/>
</dbReference>
<dbReference type="InterPro" id="IPR029033">
    <property type="entry name" value="His_PPase_superfam"/>
</dbReference>
<reference evidence="11 12" key="1">
    <citation type="journal article" date="2018" name="Genome Biol. Evol.">
        <title>Cladogenesis and Genomic Streamlining in Extracellular Endosymbionts of Tropical Stink Bugs.</title>
        <authorList>
            <person name="Otero-Bravo A."/>
            <person name="Goffredi S."/>
            <person name="Sabree Z.L."/>
        </authorList>
    </citation>
    <scope>NUCLEOTIDE SEQUENCE [LARGE SCALE GENOMIC DNA]</scope>
    <source>
        <strain evidence="11 12">SoEE</strain>
    </source>
</reference>
<feature type="binding site" evidence="6 8">
    <location>
        <begin position="186"/>
        <end position="187"/>
    </location>
    <ligand>
        <name>substrate</name>
    </ligand>
</feature>
<evidence type="ECO:0000256" key="4">
    <source>
        <dbReference type="ARBA" id="ARBA00023152"/>
    </source>
</evidence>
<feature type="binding site" evidence="6 8">
    <location>
        <begin position="11"/>
        <end position="18"/>
    </location>
    <ligand>
        <name>substrate</name>
    </ligand>
</feature>
<dbReference type="RefSeq" id="WP_136130673.1">
    <property type="nucleotide sequence ID" value="NZ_PDKT01000001.1"/>
</dbReference>
<dbReference type="FunFam" id="3.40.50.1240:FF:000003">
    <property type="entry name" value="2,3-bisphosphoglycerate-dependent phosphoglycerate mutase"/>
    <property type="match status" value="1"/>
</dbReference>
<dbReference type="GO" id="GO:0006094">
    <property type="term" value="P:gluconeogenesis"/>
    <property type="evidence" value="ECO:0007669"/>
    <property type="project" value="UniProtKB-UniRule"/>
</dbReference>
<comment type="pathway">
    <text evidence="6 10">Carbohydrate degradation; glycolysis; pyruvate from D-glyceraldehyde 3-phosphate: step 3/5.</text>
</comment>
<keyword evidence="3 6" id="KW-0312">Gluconeogenesis</keyword>
<dbReference type="PANTHER" id="PTHR11931">
    <property type="entry name" value="PHOSPHOGLYCERATE MUTASE"/>
    <property type="match status" value="1"/>
</dbReference>
<dbReference type="PROSITE" id="PS00175">
    <property type="entry name" value="PG_MUTASE"/>
    <property type="match status" value="1"/>
</dbReference>
<feature type="site" description="Transition state stabilizer" evidence="6 9">
    <location>
        <position position="185"/>
    </location>
</feature>
<dbReference type="InterPro" id="IPR001345">
    <property type="entry name" value="PG/BPGM_mutase_AS"/>
</dbReference>
<dbReference type="Gene3D" id="3.40.50.1240">
    <property type="entry name" value="Phosphoglycerate mutase-like"/>
    <property type="match status" value="1"/>
</dbReference>
<feature type="binding site" evidence="6 8">
    <location>
        <position position="63"/>
    </location>
    <ligand>
        <name>substrate</name>
    </ligand>
</feature>
<dbReference type="SUPFAM" id="SSF53254">
    <property type="entry name" value="Phosphoglycerate mutase-like"/>
    <property type="match status" value="1"/>
</dbReference>
<evidence type="ECO:0000313" key="12">
    <source>
        <dbReference type="Proteomes" id="UP000296153"/>
    </source>
</evidence>
<proteinExistence type="inferred from homology"/>
<dbReference type="UniPathway" id="UPA00109">
    <property type="reaction ID" value="UER00186"/>
</dbReference>
<feature type="binding site" evidence="6 8">
    <location>
        <begin position="90"/>
        <end position="93"/>
    </location>
    <ligand>
        <name>substrate</name>
    </ligand>
</feature>
<sequence length="232" mass="27467">MSKIVKLVLLRHGESQWNMKNRFTGWTDIDLSARGRIEAKKASNTLKKAGFLFDFAYTSMLKRAIHTLWYVLDQLDQVWIPVYKSWCLNERHYGALQGLNKKETINKYGEEQVNQWRRSFEIFPPKITPSDYRFPGHDFRYSFLKYEQLPLSESLESTVNRVIPYWNKNIFPLIKQGNKLIIVAHGNSLRALIMNLDNINEKDIMKINIPTGKPLIYEFKNDLKISKRYYLK</sequence>
<feature type="active site" description="Tele-phosphohistidine intermediate" evidence="6 7">
    <location>
        <position position="12"/>
    </location>
</feature>
<comment type="catalytic activity">
    <reaction evidence="1 6 10">
        <text>(2R)-2-phosphoglycerate = (2R)-3-phosphoglycerate</text>
        <dbReference type="Rhea" id="RHEA:15901"/>
        <dbReference type="ChEBI" id="CHEBI:58272"/>
        <dbReference type="ChEBI" id="CHEBI:58289"/>
        <dbReference type="EC" id="5.4.2.11"/>
    </reaction>
</comment>
<evidence type="ECO:0000256" key="3">
    <source>
        <dbReference type="ARBA" id="ARBA00022432"/>
    </source>
</evidence>
<name>A0A2P5T0H7_9GAMM</name>
<evidence type="ECO:0000256" key="8">
    <source>
        <dbReference type="PIRSR" id="PIRSR613078-2"/>
    </source>
</evidence>
<dbReference type="OrthoDB" id="9781415at2"/>
<evidence type="ECO:0000313" key="11">
    <source>
        <dbReference type="EMBL" id="PPI88063.1"/>
    </source>
</evidence>
<dbReference type="HAMAP" id="MF_01039">
    <property type="entry name" value="PGAM_GpmA"/>
    <property type="match status" value="1"/>
</dbReference>
<dbReference type="InterPro" id="IPR013078">
    <property type="entry name" value="His_Pase_superF_clade-1"/>
</dbReference>
<evidence type="ECO:0000256" key="10">
    <source>
        <dbReference type="RuleBase" id="RU004512"/>
    </source>
</evidence>
<gene>
    <name evidence="6" type="primary">gpmA</name>
    <name evidence="11" type="ORF">CRV12_00250</name>
</gene>
<comment type="similarity">
    <text evidence="2 6">Belongs to the phosphoglycerate mutase family. BPG-dependent PGAM subfamily.</text>
</comment>
<comment type="subunit">
    <text evidence="6">Homodimer.</text>
</comment>
<dbReference type="PIRSF" id="PIRSF000709">
    <property type="entry name" value="6PFK_2-Ptase"/>
    <property type="match status" value="1"/>
</dbReference>
<comment type="caution">
    <text evidence="11">The sequence shown here is derived from an EMBL/GenBank/DDBJ whole genome shotgun (WGS) entry which is preliminary data.</text>
</comment>
<evidence type="ECO:0000256" key="2">
    <source>
        <dbReference type="ARBA" id="ARBA00006717"/>
    </source>
</evidence>
<dbReference type="InterPro" id="IPR005952">
    <property type="entry name" value="Phosphogly_mut1"/>
</dbReference>
<feature type="active site" description="Proton donor/acceptor" evidence="6 7">
    <location>
        <position position="90"/>
    </location>
</feature>
<comment type="function">
    <text evidence="6 10">Catalyzes the interconversion of 2-phosphoglycerate and 3-phosphoglycerate.</text>
</comment>
<evidence type="ECO:0000256" key="1">
    <source>
        <dbReference type="ARBA" id="ARBA00000380"/>
    </source>
</evidence>
<dbReference type="GO" id="GO:0006096">
    <property type="term" value="P:glycolytic process"/>
    <property type="evidence" value="ECO:0007669"/>
    <property type="project" value="UniProtKB-UniRule"/>
</dbReference>
<evidence type="ECO:0000256" key="6">
    <source>
        <dbReference type="HAMAP-Rule" id="MF_01039"/>
    </source>
</evidence>
<feature type="binding site" evidence="6 8">
    <location>
        <begin position="24"/>
        <end position="25"/>
    </location>
    <ligand>
        <name>substrate</name>
    </ligand>
</feature>
<feature type="binding site" evidence="6 8">
    <location>
        <begin position="117"/>
        <end position="118"/>
    </location>
    <ligand>
        <name>substrate</name>
    </ligand>
</feature>
<dbReference type="GO" id="GO:0004619">
    <property type="term" value="F:phosphoglycerate mutase activity"/>
    <property type="evidence" value="ECO:0007669"/>
    <property type="project" value="UniProtKB-UniRule"/>
</dbReference>
<feature type="binding site" evidence="6 8">
    <location>
        <position position="101"/>
    </location>
    <ligand>
        <name>substrate</name>
    </ligand>
</feature>